<dbReference type="Proteomes" id="UP000597444">
    <property type="component" value="Unassembled WGS sequence"/>
</dbReference>
<dbReference type="GO" id="GO:0003677">
    <property type="term" value="F:DNA binding"/>
    <property type="evidence" value="ECO:0007669"/>
    <property type="project" value="InterPro"/>
</dbReference>
<dbReference type="SUPFAM" id="SSF46955">
    <property type="entry name" value="Putative DNA-binding domain"/>
    <property type="match status" value="1"/>
</dbReference>
<dbReference type="InterPro" id="IPR041657">
    <property type="entry name" value="HTH_17"/>
</dbReference>
<accession>A0A8J3IIJ1</accession>
<dbReference type="AlphaFoldDB" id="A0A8J3IIJ1"/>
<sequence>MNDLLTVSEVAEILRVDDTTVRRWVKIGALEAVVLPHVNKRQAYRIKRETLNKLLEGLPNSAA</sequence>
<dbReference type="InterPro" id="IPR010093">
    <property type="entry name" value="SinI_DNA-bd"/>
</dbReference>
<dbReference type="Pfam" id="PF12728">
    <property type="entry name" value="HTH_17"/>
    <property type="match status" value="1"/>
</dbReference>
<dbReference type="Gene3D" id="1.10.1660.10">
    <property type="match status" value="1"/>
</dbReference>
<dbReference type="EMBL" id="BNJK01000001">
    <property type="protein sequence ID" value="GHO96149.1"/>
    <property type="molecule type" value="Genomic_DNA"/>
</dbReference>
<dbReference type="InterPro" id="IPR009061">
    <property type="entry name" value="DNA-bd_dom_put_sf"/>
</dbReference>
<dbReference type="NCBIfam" id="TIGR01764">
    <property type="entry name" value="excise"/>
    <property type="match status" value="1"/>
</dbReference>
<gene>
    <name evidence="2" type="ORF">KSF_061970</name>
</gene>
<name>A0A8J3IIJ1_9CHLR</name>
<evidence type="ECO:0000259" key="1">
    <source>
        <dbReference type="Pfam" id="PF12728"/>
    </source>
</evidence>
<proteinExistence type="predicted"/>
<organism evidence="2 3">
    <name type="scientific">Reticulibacter mediterranei</name>
    <dbReference type="NCBI Taxonomy" id="2778369"/>
    <lineage>
        <taxon>Bacteria</taxon>
        <taxon>Bacillati</taxon>
        <taxon>Chloroflexota</taxon>
        <taxon>Ktedonobacteria</taxon>
        <taxon>Ktedonobacterales</taxon>
        <taxon>Reticulibacteraceae</taxon>
        <taxon>Reticulibacter</taxon>
    </lineage>
</organism>
<protein>
    <recommendedName>
        <fullName evidence="1">Helix-turn-helix domain-containing protein</fullName>
    </recommendedName>
</protein>
<evidence type="ECO:0000313" key="3">
    <source>
        <dbReference type="Proteomes" id="UP000597444"/>
    </source>
</evidence>
<keyword evidence="3" id="KW-1185">Reference proteome</keyword>
<evidence type="ECO:0000313" key="2">
    <source>
        <dbReference type="EMBL" id="GHO96149.1"/>
    </source>
</evidence>
<reference evidence="2" key="1">
    <citation type="submission" date="2020-10" db="EMBL/GenBank/DDBJ databases">
        <title>Taxonomic study of unclassified bacteria belonging to the class Ktedonobacteria.</title>
        <authorList>
            <person name="Yabe S."/>
            <person name="Wang C.M."/>
            <person name="Zheng Y."/>
            <person name="Sakai Y."/>
            <person name="Cavaletti L."/>
            <person name="Monciardini P."/>
            <person name="Donadio S."/>
        </authorList>
    </citation>
    <scope>NUCLEOTIDE SEQUENCE</scope>
    <source>
        <strain evidence="2">ID150040</strain>
    </source>
</reference>
<dbReference type="RefSeq" id="WP_220206792.1">
    <property type="nucleotide sequence ID" value="NZ_BNJK01000001.1"/>
</dbReference>
<comment type="caution">
    <text evidence="2">The sequence shown here is derived from an EMBL/GenBank/DDBJ whole genome shotgun (WGS) entry which is preliminary data.</text>
</comment>
<feature type="domain" description="Helix-turn-helix" evidence="1">
    <location>
        <begin position="4"/>
        <end position="57"/>
    </location>
</feature>